<dbReference type="Gene3D" id="1.20.1220.20">
    <property type="entry name" value="Uncharcterised protein PF01724"/>
    <property type="match status" value="1"/>
</dbReference>
<proteinExistence type="predicted"/>
<reference evidence="1" key="1">
    <citation type="submission" date="2016-10" db="EMBL/GenBank/DDBJ databases">
        <title>Sequence of Gallionella enrichment culture.</title>
        <authorList>
            <person name="Poehlein A."/>
            <person name="Muehling M."/>
            <person name="Daniel R."/>
        </authorList>
    </citation>
    <scope>NUCLEOTIDE SEQUENCE</scope>
</reference>
<organism evidence="1">
    <name type="scientific">mine drainage metagenome</name>
    <dbReference type="NCBI Taxonomy" id="410659"/>
    <lineage>
        <taxon>unclassified sequences</taxon>
        <taxon>metagenomes</taxon>
        <taxon>ecological metagenomes</taxon>
    </lineage>
</organism>
<protein>
    <recommendedName>
        <fullName evidence="2">Protein containing DUF29</fullName>
    </recommendedName>
</protein>
<evidence type="ECO:0000313" key="1">
    <source>
        <dbReference type="EMBL" id="OIQ69253.1"/>
    </source>
</evidence>
<sequence length="107" mass="12313">MGKSEKRELVSRLTVLLAHMLKWRFQPVLRGKSWNLTIEEQRNQLADHLADNPSLKSSFGEAVVSAYRNAILRAARETGLERTEFPVVCPWSFEQISDPNFYPEATH</sequence>
<dbReference type="InterPro" id="IPR002636">
    <property type="entry name" value="DUF29"/>
</dbReference>
<accession>A0A1J5Q056</accession>
<gene>
    <name evidence="1" type="ORF">GALL_491500</name>
</gene>
<dbReference type="Pfam" id="PF01724">
    <property type="entry name" value="DUF29"/>
    <property type="match status" value="1"/>
</dbReference>
<comment type="caution">
    <text evidence="1">The sequence shown here is derived from an EMBL/GenBank/DDBJ whole genome shotgun (WGS) entry which is preliminary data.</text>
</comment>
<dbReference type="EMBL" id="MLJW01004833">
    <property type="protein sequence ID" value="OIQ69253.1"/>
    <property type="molecule type" value="Genomic_DNA"/>
</dbReference>
<dbReference type="AlphaFoldDB" id="A0A1J5Q056"/>
<dbReference type="PANTHER" id="PTHR34235">
    <property type="entry name" value="SLR1203 PROTEIN-RELATED"/>
    <property type="match status" value="1"/>
</dbReference>
<evidence type="ECO:0008006" key="2">
    <source>
        <dbReference type="Google" id="ProtNLM"/>
    </source>
</evidence>
<dbReference type="PANTHER" id="PTHR34235:SF4">
    <property type="entry name" value="SLR0291 PROTEIN"/>
    <property type="match status" value="1"/>
</dbReference>
<name>A0A1J5Q056_9ZZZZ</name>